<organism evidence="2 3">
    <name type="scientific">Rhizobium herbae</name>
    <dbReference type="NCBI Taxonomy" id="508661"/>
    <lineage>
        <taxon>Bacteria</taxon>
        <taxon>Pseudomonadati</taxon>
        <taxon>Pseudomonadota</taxon>
        <taxon>Alphaproteobacteria</taxon>
        <taxon>Hyphomicrobiales</taxon>
        <taxon>Rhizobiaceae</taxon>
        <taxon>Rhizobium/Agrobacterium group</taxon>
        <taxon>Rhizobium</taxon>
    </lineage>
</organism>
<keyword evidence="1" id="KW-0812">Transmembrane</keyword>
<proteinExistence type="predicted"/>
<dbReference type="Proteomes" id="UP000823786">
    <property type="component" value="Unassembled WGS sequence"/>
</dbReference>
<evidence type="ECO:0000313" key="2">
    <source>
        <dbReference type="EMBL" id="MBP1860144.1"/>
    </source>
</evidence>
<keyword evidence="3" id="KW-1185">Reference proteome</keyword>
<dbReference type="EMBL" id="JAGGJV010000006">
    <property type="protein sequence ID" value="MBP1860144.1"/>
    <property type="molecule type" value="Genomic_DNA"/>
</dbReference>
<accession>A0ABS4EQB7</accession>
<name>A0ABS4EQB7_9HYPH</name>
<keyword evidence="1" id="KW-1133">Transmembrane helix</keyword>
<evidence type="ECO:0000256" key="1">
    <source>
        <dbReference type="SAM" id="Phobius"/>
    </source>
</evidence>
<dbReference type="RefSeq" id="WP_268842083.1">
    <property type="nucleotide sequence ID" value="NZ_JAGGJV010000006.1"/>
</dbReference>
<keyword evidence="1" id="KW-0472">Membrane</keyword>
<comment type="caution">
    <text evidence="2">The sequence shown here is derived from an EMBL/GenBank/DDBJ whole genome shotgun (WGS) entry which is preliminary data.</text>
</comment>
<sequence length="42" mass="4508">MKFDFDPFRASVMAFSSVVRVAAIGVLLVALWAAIAWAVALP</sequence>
<gene>
    <name evidence="2" type="ORF">J2Z75_003665</name>
</gene>
<feature type="transmembrane region" description="Helical" evidence="1">
    <location>
        <begin position="12"/>
        <end position="40"/>
    </location>
</feature>
<evidence type="ECO:0000313" key="3">
    <source>
        <dbReference type="Proteomes" id="UP000823786"/>
    </source>
</evidence>
<protein>
    <submittedName>
        <fullName evidence="2">Uncharacterized protein</fullName>
    </submittedName>
</protein>
<reference evidence="2 3" key="1">
    <citation type="submission" date="2021-03" db="EMBL/GenBank/DDBJ databases">
        <title>Genomic Encyclopedia of Type Strains, Phase IV (KMG-IV): sequencing the most valuable type-strain genomes for metagenomic binning, comparative biology and taxonomic classification.</title>
        <authorList>
            <person name="Goeker M."/>
        </authorList>
    </citation>
    <scope>NUCLEOTIDE SEQUENCE [LARGE SCALE GENOMIC DNA]</scope>
    <source>
        <strain evidence="2 3">DSM 26427</strain>
    </source>
</reference>